<gene>
    <name evidence="2" type="ORF">RDV89_16930</name>
</gene>
<dbReference type="Pfam" id="PF11188">
    <property type="entry name" value="DUF2975"/>
    <property type="match status" value="1"/>
</dbReference>
<keyword evidence="1" id="KW-0812">Transmembrane</keyword>
<evidence type="ECO:0000313" key="3">
    <source>
        <dbReference type="Proteomes" id="UP001268542"/>
    </source>
</evidence>
<protein>
    <submittedName>
        <fullName evidence="2">DUF2975 domain-containing protein</fullName>
    </submittedName>
</protein>
<accession>A0ABU3PZX7</accession>
<evidence type="ECO:0000313" key="2">
    <source>
        <dbReference type="EMBL" id="MDT9594774.1"/>
    </source>
</evidence>
<feature type="transmembrane region" description="Helical" evidence="1">
    <location>
        <begin position="121"/>
        <end position="147"/>
    </location>
</feature>
<name>A0ABU3PZX7_9ACTN</name>
<dbReference type="InterPro" id="IPR021354">
    <property type="entry name" value="DUF2975"/>
</dbReference>
<comment type="caution">
    <text evidence="2">The sequence shown here is derived from an EMBL/GenBank/DDBJ whole genome shotgun (WGS) entry which is preliminary data.</text>
</comment>
<proteinExistence type="predicted"/>
<sequence length="161" mass="16768">MDRWVVTALRAVIAVAFVGAVGVQVVIVPLAWQDLDSTATWVRVALTSIAVLGIGTLQVAGVCVWRLLTMVRRDTVFTTRAFRYVDGVVGAIASASVLVAAVAVVGAVRNRTTAGDEVAPGVVALMLGLALVVAGVALVVLVLRILLAKAVELRTELDVVI</sequence>
<evidence type="ECO:0000256" key="1">
    <source>
        <dbReference type="SAM" id="Phobius"/>
    </source>
</evidence>
<organism evidence="2 3">
    <name type="scientific">Nocardioides imazamoxiresistens</name>
    <dbReference type="NCBI Taxonomy" id="3231893"/>
    <lineage>
        <taxon>Bacteria</taxon>
        <taxon>Bacillati</taxon>
        <taxon>Actinomycetota</taxon>
        <taxon>Actinomycetes</taxon>
        <taxon>Propionibacteriales</taxon>
        <taxon>Nocardioidaceae</taxon>
        <taxon>Nocardioides</taxon>
    </lineage>
</organism>
<feature type="transmembrane region" description="Helical" evidence="1">
    <location>
        <begin position="44"/>
        <end position="68"/>
    </location>
</feature>
<feature type="transmembrane region" description="Helical" evidence="1">
    <location>
        <begin position="12"/>
        <end position="32"/>
    </location>
</feature>
<feature type="transmembrane region" description="Helical" evidence="1">
    <location>
        <begin position="88"/>
        <end position="109"/>
    </location>
</feature>
<keyword evidence="3" id="KW-1185">Reference proteome</keyword>
<reference evidence="2 3" key="1">
    <citation type="submission" date="2023-08" db="EMBL/GenBank/DDBJ databases">
        <title>Nocardioides seae sp. nov., a bacterium isolated from a soil.</title>
        <authorList>
            <person name="Wang X."/>
        </authorList>
    </citation>
    <scope>NUCLEOTIDE SEQUENCE [LARGE SCALE GENOMIC DNA]</scope>
    <source>
        <strain evidence="2 3">YZH12</strain>
    </source>
</reference>
<keyword evidence="1" id="KW-1133">Transmembrane helix</keyword>
<dbReference type="RefSeq" id="WP_315734842.1">
    <property type="nucleotide sequence ID" value="NZ_JAVYII010000008.1"/>
</dbReference>
<dbReference type="EMBL" id="JAVYII010000008">
    <property type="protein sequence ID" value="MDT9594774.1"/>
    <property type="molecule type" value="Genomic_DNA"/>
</dbReference>
<keyword evidence="1" id="KW-0472">Membrane</keyword>
<dbReference type="Proteomes" id="UP001268542">
    <property type="component" value="Unassembled WGS sequence"/>
</dbReference>